<evidence type="ECO:0000313" key="2">
    <source>
        <dbReference type="Proteomes" id="UP001060215"/>
    </source>
</evidence>
<reference evidence="1 2" key="1">
    <citation type="journal article" date="2022" name="Plant J.">
        <title>Chromosome-level genome of Camellia lanceoleosa provides a valuable resource for understanding genome evolution and self-incompatibility.</title>
        <authorList>
            <person name="Gong W."/>
            <person name="Xiao S."/>
            <person name="Wang L."/>
            <person name="Liao Z."/>
            <person name="Chang Y."/>
            <person name="Mo W."/>
            <person name="Hu G."/>
            <person name="Li W."/>
            <person name="Zhao G."/>
            <person name="Zhu H."/>
            <person name="Hu X."/>
            <person name="Ji K."/>
            <person name="Xiang X."/>
            <person name="Song Q."/>
            <person name="Yuan D."/>
            <person name="Jin S."/>
            <person name="Zhang L."/>
        </authorList>
    </citation>
    <scope>NUCLEOTIDE SEQUENCE [LARGE SCALE GENOMIC DNA]</scope>
    <source>
        <strain evidence="1">SQ_2022a</strain>
    </source>
</reference>
<protein>
    <submittedName>
        <fullName evidence="1">Uncharacterized protein</fullName>
    </submittedName>
</protein>
<proteinExistence type="predicted"/>
<organism evidence="1 2">
    <name type="scientific">Camellia lanceoleosa</name>
    <dbReference type="NCBI Taxonomy" id="1840588"/>
    <lineage>
        <taxon>Eukaryota</taxon>
        <taxon>Viridiplantae</taxon>
        <taxon>Streptophyta</taxon>
        <taxon>Embryophyta</taxon>
        <taxon>Tracheophyta</taxon>
        <taxon>Spermatophyta</taxon>
        <taxon>Magnoliopsida</taxon>
        <taxon>eudicotyledons</taxon>
        <taxon>Gunneridae</taxon>
        <taxon>Pentapetalae</taxon>
        <taxon>asterids</taxon>
        <taxon>Ericales</taxon>
        <taxon>Theaceae</taxon>
        <taxon>Camellia</taxon>
    </lineage>
</organism>
<gene>
    <name evidence="1" type="ORF">LOK49_LG13G00695</name>
</gene>
<feature type="non-terminal residue" evidence="1">
    <location>
        <position position="84"/>
    </location>
</feature>
<keyword evidence="2" id="KW-1185">Reference proteome</keyword>
<comment type="caution">
    <text evidence="1">The sequence shown here is derived from an EMBL/GenBank/DDBJ whole genome shotgun (WGS) entry which is preliminary data.</text>
</comment>
<sequence length="84" mass="9625">MNLPPFQLVLSCTRCILQHVEVPVPAPKKGEVMLKLEATSLNPVDWKIQKGILRPLFPRKFPCIPAPVYRIREEVETRSQIESC</sequence>
<evidence type="ECO:0000313" key="1">
    <source>
        <dbReference type="EMBL" id="KAI7989926.1"/>
    </source>
</evidence>
<dbReference type="Proteomes" id="UP001060215">
    <property type="component" value="Chromosome 14"/>
</dbReference>
<dbReference type="EMBL" id="CM045771">
    <property type="protein sequence ID" value="KAI7989926.1"/>
    <property type="molecule type" value="Genomic_DNA"/>
</dbReference>
<name>A0ACC0FPN3_9ERIC</name>
<accession>A0ACC0FPN3</accession>